<keyword evidence="5" id="KW-1133">Transmembrane helix</keyword>
<dbReference type="SMART" id="SM00758">
    <property type="entry name" value="PA14"/>
    <property type="match status" value="1"/>
</dbReference>
<feature type="signal peptide" evidence="6">
    <location>
        <begin position="1"/>
        <end position="22"/>
    </location>
</feature>
<dbReference type="PROSITE" id="PS51820">
    <property type="entry name" value="PA14"/>
    <property type="match status" value="1"/>
</dbReference>
<evidence type="ECO:0000256" key="2">
    <source>
        <dbReference type="ARBA" id="ARBA00022729"/>
    </source>
</evidence>
<dbReference type="Pfam" id="PF07691">
    <property type="entry name" value="PA14"/>
    <property type="match status" value="1"/>
</dbReference>
<name>F0ZSG8_DICPU</name>
<keyword evidence="9" id="KW-1185">Reference proteome</keyword>
<dbReference type="Pfam" id="PF00526">
    <property type="entry name" value="Dicty_CTDC"/>
    <property type="match status" value="3"/>
</dbReference>
<proteinExistence type="inferred from homology"/>
<dbReference type="KEGG" id="dpp:DICPUDRAFT_98669"/>
<keyword evidence="3" id="KW-0325">Glycoprotein</keyword>
<keyword evidence="5" id="KW-0812">Transmembrane</keyword>
<evidence type="ECO:0000313" key="9">
    <source>
        <dbReference type="Proteomes" id="UP000001064"/>
    </source>
</evidence>
<dbReference type="AlphaFoldDB" id="F0ZSG8"/>
<dbReference type="GO" id="GO:0005576">
    <property type="term" value="C:extracellular region"/>
    <property type="evidence" value="ECO:0000318"/>
    <property type="project" value="GO_Central"/>
</dbReference>
<dbReference type="GeneID" id="10504721"/>
<dbReference type="OMA" id="SASECNC"/>
<dbReference type="OrthoDB" id="19087at2759"/>
<evidence type="ECO:0000256" key="5">
    <source>
        <dbReference type="SAM" id="Phobius"/>
    </source>
</evidence>
<keyword evidence="5" id="KW-0472">Membrane</keyword>
<dbReference type="RefSeq" id="XP_003290352.1">
    <property type="nucleotide sequence ID" value="XM_003290304.1"/>
</dbReference>
<gene>
    <name evidence="8" type="ORF">DICPUDRAFT_98669</name>
</gene>
<feature type="chain" id="PRO_5003262721" description="PA14 domain-containing protein" evidence="6">
    <location>
        <begin position="23"/>
        <end position="720"/>
    </location>
</feature>
<dbReference type="EMBL" id="GL871157">
    <property type="protein sequence ID" value="EGC33115.1"/>
    <property type="molecule type" value="Genomic_DNA"/>
</dbReference>
<dbReference type="eggNOG" id="ENOG502REBK">
    <property type="taxonomic scope" value="Eukaryota"/>
</dbReference>
<feature type="domain" description="PA14" evidence="7">
    <location>
        <begin position="122"/>
        <end position="268"/>
    </location>
</feature>
<keyword evidence="2 6" id="KW-0732">Signal</keyword>
<dbReference type="PANTHER" id="PTHR31137">
    <property type="entry name" value="PROTEIN PSIB-RELATED-RELATED"/>
    <property type="match status" value="1"/>
</dbReference>
<reference evidence="9" key="1">
    <citation type="journal article" date="2011" name="Genome Biol.">
        <title>Comparative genomics of the social amoebae Dictyostelium discoideum and Dictyostelium purpureum.</title>
        <authorList>
            <consortium name="US DOE Joint Genome Institute (JGI-PGF)"/>
            <person name="Sucgang R."/>
            <person name="Kuo A."/>
            <person name="Tian X."/>
            <person name="Salerno W."/>
            <person name="Parikh A."/>
            <person name="Feasley C.L."/>
            <person name="Dalin E."/>
            <person name="Tu H."/>
            <person name="Huang E."/>
            <person name="Barry K."/>
            <person name="Lindquist E."/>
            <person name="Shapiro H."/>
            <person name="Bruce D."/>
            <person name="Schmutz J."/>
            <person name="Salamov A."/>
            <person name="Fey P."/>
            <person name="Gaudet P."/>
            <person name="Anjard C."/>
            <person name="Babu M.M."/>
            <person name="Basu S."/>
            <person name="Bushmanova Y."/>
            <person name="van der Wel H."/>
            <person name="Katoh-Kurasawa M."/>
            <person name="Dinh C."/>
            <person name="Coutinho P.M."/>
            <person name="Saito T."/>
            <person name="Elias M."/>
            <person name="Schaap P."/>
            <person name="Kay R.R."/>
            <person name="Henrissat B."/>
            <person name="Eichinger L."/>
            <person name="Rivero F."/>
            <person name="Putnam N.H."/>
            <person name="West C.M."/>
            <person name="Loomis W.F."/>
            <person name="Chisholm R.L."/>
            <person name="Shaulsky G."/>
            <person name="Strassmann J.E."/>
            <person name="Queller D.C."/>
            <person name="Kuspa A."/>
            <person name="Grigoriev I.V."/>
        </authorList>
    </citation>
    <scope>NUCLEOTIDE SEQUENCE [LARGE SCALE GENOMIC DNA]</scope>
    <source>
        <strain evidence="9">QSDP1</strain>
    </source>
</reference>
<evidence type="ECO:0000256" key="3">
    <source>
        <dbReference type="ARBA" id="ARBA00023180"/>
    </source>
</evidence>
<evidence type="ECO:0000313" key="8">
    <source>
        <dbReference type="EMBL" id="EGC33115.1"/>
    </source>
</evidence>
<dbReference type="InterPro" id="IPR001673">
    <property type="entry name" value="S_mold_repeat"/>
</dbReference>
<dbReference type="VEuPathDB" id="AmoebaDB:DICPUDRAFT_98669"/>
<organism evidence="8 9">
    <name type="scientific">Dictyostelium purpureum</name>
    <name type="common">Slime mold</name>
    <dbReference type="NCBI Taxonomy" id="5786"/>
    <lineage>
        <taxon>Eukaryota</taxon>
        <taxon>Amoebozoa</taxon>
        <taxon>Evosea</taxon>
        <taxon>Eumycetozoa</taxon>
        <taxon>Dictyostelia</taxon>
        <taxon>Dictyosteliales</taxon>
        <taxon>Dictyosteliaceae</taxon>
        <taxon>Dictyostelium</taxon>
    </lineage>
</organism>
<dbReference type="FunCoup" id="F0ZSG8">
    <property type="interactions" value="10"/>
</dbReference>
<dbReference type="InterPro" id="IPR051154">
    <property type="entry name" value="Prespore-cell_inducing_factor"/>
</dbReference>
<evidence type="ECO:0000259" key="7">
    <source>
        <dbReference type="PROSITE" id="PS51820"/>
    </source>
</evidence>
<evidence type="ECO:0000256" key="4">
    <source>
        <dbReference type="SAM" id="MobiDB-lite"/>
    </source>
</evidence>
<feature type="transmembrane region" description="Helical" evidence="5">
    <location>
        <begin position="654"/>
        <end position="677"/>
    </location>
</feature>
<accession>F0ZSG8</accession>
<evidence type="ECO:0000256" key="1">
    <source>
        <dbReference type="ARBA" id="ARBA00008709"/>
    </source>
</evidence>
<dbReference type="InParanoid" id="F0ZSG8"/>
<dbReference type="NCBIfam" id="TIGR02148">
    <property type="entry name" value="Fibro_Slime"/>
    <property type="match status" value="1"/>
</dbReference>
<sequence length="720" mass="77521">MDKKIVLLLFTLILNFISLVYTDDSQPSILQLEGFIYDQFPKYNDNFEPATGSLTPGMVLPNIDTTTRVPNLVSLSTSTTVNKNGRMNTPNLYQYFFQSNTGASKTSDSGLNVPMTIKLNLTLDENRGVYVYNNQYFFPIDNQGFDVDSSYKIYSNGSVYHNFHFCLKINSKFTFQGIEVFNFIGDDDVWVFINDYLAIDLGGLHSAASKSVDLTTLTINGQKLVKGTTYNFDFFYCERHTTASTIRIETNLQTFCPTYDYCNVCRGDGSTCCSATLCDDGNPCTDDICPSPETVIASGKTIKDYCQHIPKTCAVIDKCSNNTCSMSTGQCVQQTIPCQSKASQCMTLDKCDATQGCLYTQACTGICNTGVCNSGTCEVKSNSACASELGNDKCKIYSCDPVKGCVSEPLCKQGSNPCIVATCSNGVCGTNTLSASECDCGCEGKLNACEKNNCVNGQCSPLRIDIDDGNACTIDVCNNSTGVVTHDPVTTCTGCMVCNSKTGGCVPTDSLCEDGNECTDNKCVADSSNANYGTCQSSVKSCNTTTNKCLVWNCDSETGCYSTDRVCPDSGKCQVGYCDPDQGCLLKNRTCSSTAYCIVSECDESLGCITYDRRCAADNARCQKGVCVNGTTPTDGKCESVNYDPQPFVCKTAAVVSTAVIAGVTVAGAVALAAFVYGGKKGYDYWKESQNITMSGANNNPLYQSNPNGGENPLFNEDLN</sequence>
<feature type="region of interest" description="Disordered" evidence="4">
    <location>
        <begin position="697"/>
        <end position="720"/>
    </location>
</feature>
<dbReference type="InterPro" id="IPR011658">
    <property type="entry name" value="PA14_dom"/>
</dbReference>
<dbReference type="InterPro" id="IPR037524">
    <property type="entry name" value="PA14/GLEYA"/>
</dbReference>
<dbReference type="Proteomes" id="UP000001064">
    <property type="component" value="Unassembled WGS sequence"/>
</dbReference>
<evidence type="ECO:0000256" key="6">
    <source>
        <dbReference type="SAM" id="SignalP"/>
    </source>
</evidence>
<feature type="compositionally biased region" description="Polar residues" evidence="4">
    <location>
        <begin position="697"/>
        <end position="709"/>
    </location>
</feature>
<dbReference type="PANTHER" id="PTHR31137:SF31">
    <property type="entry name" value="PROTEIN PSIH-RELATED"/>
    <property type="match status" value="1"/>
</dbReference>
<dbReference type="InterPro" id="IPR011874">
    <property type="entry name" value="Fibro_Slime"/>
</dbReference>
<comment type="similarity">
    <text evidence="1">Belongs to the prespore-cell-inducing factor family.</text>
</comment>
<protein>
    <recommendedName>
        <fullName evidence="7">PA14 domain-containing protein</fullName>
    </recommendedName>
</protein>